<name>A0A067T2N0_GALM3</name>
<dbReference type="HOGENOM" id="CLU_2210241_0_0_1"/>
<evidence type="ECO:0000313" key="2">
    <source>
        <dbReference type="Proteomes" id="UP000027222"/>
    </source>
</evidence>
<protein>
    <submittedName>
        <fullName evidence="1">Uncharacterized protein</fullName>
    </submittedName>
</protein>
<evidence type="ECO:0000313" key="1">
    <source>
        <dbReference type="EMBL" id="KDR74199.1"/>
    </source>
</evidence>
<proteinExistence type="predicted"/>
<keyword evidence="2" id="KW-1185">Reference proteome</keyword>
<reference evidence="2" key="1">
    <citation type="journal article" date="2014" name="Proc. Natl. Acad. Sci. U.S.A.">
        <title>Extensive sampling of basidiomycete genomes demonstrates inadequacy of the white-rot/brown-rot paradigm for wood decay fungi.</title>
        <authorList>
            <person name="Riley R."/>
            <person name="Salamov A.A."/>
            <person name="Brown D.W."/>
            <person name="Nagy L.G."/>
            <person name="Floudas D."/>
            <person name="Held B.W."/>
            <person name="Levasseur A."/>
            <person name="Lombard V."/>
            <person name="Morin E."/>
            <person name="Otillar R."/>
            <person name="Lindquist E.A."/>
            <person name="Sun H."/>
            <person name="LaButti K.M."/>
            <person name="Schmutz J."/>
            <person name="Jabbour D."/>
            <person name="Luo H."/>
            <person name="Baker S.E."/>
            <person name="Pisabarro A.G."/>
            <person name="Walton J.D."/>
            <person name="Blanchette R.A."/>
            <person name="Henrissat B."/>
            <person name="Martin F."/>
            <person name="Cullen D."/>
            <person name="Hibbett D.S."/>
            <person name="Grigoriev I.V."/>
        </authorList>
    </citation>
    <scope>NUCLEOTIDE SEQUENCE [LARGE SCALE GENOMIC DNA]</scope>
    <source>
        <strain evidence="2">CBS 339.88</strain>
    </source>
</reference>
<dbReference type="Proteomes" id="UP000027222">
    <property type="component" value="Unassembled WGS sequence"/>
</dbReference>
<dbReference type="AlphaFoldDB" id="A0A067T2N0"/>
<accession>A0A067T2N0</accession>
<sequence length="107" mass="11904">MQLLPPSPLPSLPYVVQALSKSCAVQRSRSLNSGLDYFQSRPLQLAPVLAGSSSSGQHIVLADEDVRYPVHIENSCYAYPVALRRTVLMPHSFPFNQPPSFTYHHLL</sequence>
<gene>
    <name evidence="1" type="ORF">GALMADRAFT_141281</name>
</gene>
<dbReference type="EMBL" id="KL142383">
    <property type="protein sequence ID" value="KDR74199.1"/>
    <property type="molecule type" value="Genomic_DNA"/>
</dbReference>
<organism evidence="1 2">
    <name type="scientific">Galerina marginata (strain CBS 339.88)</name>
    <dbReference type="NCBI Taxonomy" id="685588"/>
    <lineage>
        <taxon>Eukaryota</taxon>
        <taxon>Fungi</taxon>
        <taxon>Dikarya</taxon>
        <taxon>Basidiomycota</taxon>
        <taxon>Agaricomycotina</taxon>
        <taxon>Agaricomycetes</taxon>
        <taxon>Agaricomycetidae</taxon>
        <taxon>Agaricales</taxon>
        <taxon>Agaricineae</taxon>
        <taxon>Strophariaceae</taxon>
        <taxon>Galerina</taxon>
    </lineage>
</organism>